<comment type="similarity">
    <text evidence="3">Belongs to the UTP5 family.</text>
</comment>
<dbReference type="PANTHER" id="PTHR44267:SF1">
    <property type="entry name" value="WD REPEAT-CONTAINING PROTEIN 43"/>
    <property type="match status" value="1"/>
</dbReference>
<feature type="compositionally biased region" description="Low complexity" evidence="4">
    <location>
        <begin position="9"/>
        <end position="19"/>
    </location>
</feature>
<feature type="compositionally biased region" description="Polar residues" evidence="4">
    <location>
        <begin position="33"/>
        <end position="43"/>
    </location>
</feature>
<comment type="caution">
    <text evidence="6">The sequence shown here is derived from an EMBL/GenBank/DDBJ whole genome shotgun (WGS) entry which is preliminary data.</text>
</comment>
<evidence type="ECO:0000256" key="1">
    <source>
        <dbReference type="ARBA" id="ARBA00004123"/>
    </source>
</evidence>
<evidence type="ECO:0000256" key="2">
    <source>
        <dbReference type="ARBA" id="ARBA00023242"/>
    </source>
</evidence>
<organism evidence="6 7">
    <name type="scientific">Ophiocordyceps unilateralis</name>
    <name type="common">Zombie-ant fungus</name>
    <name type="synonym">Torrubia unilateralis</name>
    <dbReference type="NCBI Taxonomy" id="268505"/>
    <lineage>
        <taxon>Eukaryota</taxon>
        <taxon>Fungi</taxon>
        <taxon>Dikarya</taxon>
        <taxon>Ascomycota</taxon>
        <taxon>Pezizomycotina</taxon>
        <taxon>Sordariomycetes</taxon>
        <taxon>Hypocreomycetidae</taxon>
        <taxon>Hypocreales</taxon>
        <taxon>Ophiocordycipitaceae</taxon>
        <taxon>Ophiocordyceps</taxon>
    </lineage>
</organism>
<dbReference type="AlphaFoldDB" id="A0A2A9PKG8"/>
<reference evidence="6 7" key="2">
    <citation type="journal article" date="2017" name="Sci. Rep.">
        <title>Ant-infecting Ophiocordyceps genomes reveal a high diversity of potential behavioral manipulation genes and a possible major role for enterotoxins.</title>
        <authorList>
            <person name="de Bekker C."/>
            <person name="Ohm R.A."/>
            <person name="Evans H.C."/>
            <person name="Brachmann A."/>
            <person name="Hughes D.P."/>
        </authorList>
    </citation>
    <scope>NUCLEOTIDE SEQUENCE [LARGE SCALE GENOMIC DNA]</scope>
    <source>
        <strain evidence="6 7">SC16a</strain>
    </source>
</reference>
<dbReference type="Pfam" id="PF04003">
    <property type="entry name" value="Utp12"/>
    <property type="match status" value="1"/>
</dbReference>
<evidence type="ECO:0000256" key="4">
    <source>
        <dbReference type="SAM" id="MobiDB-lite"/>
    </source>
</evidence>
<dbReference type="GO" id="GO:0000462">
    <property type="term" value="P:maturation of SSU-rRNA from tricistronic rRNA transcript (SSU-rRNA, 5.8S rRNA, LSU-rRNA)"/>
    <property type="evidence" value="ECO:0007669"/>
    <property type="project" value="TreeGrafter"/>
</dbReference>
<feature type="domain" description="Small-subunit processome Utp12" evidence="5">
    <location>
        <begin position="171"/>
        <end position="272"/>
    </location>
</feature>
<sequence>MSAKRKAPVKLAAPVAKSATSTRRHTTIDESRTSVSGTTNALHSSPAEPIEISSDEDGDEEISDVDDAEEPQKTSGDAVQPKIAQSATTAELEAAPAQVNGNPAAEEPEAEPTSPSFGELLRGSETIDVTAFAQQADQTDNGVTRHAPATIVPPSHKSLITVLSQALRTDDNDLLESCLHTKDAVTIQNTIERIDSSLAGILLTKLAARMHRRPGRAGALTNWMLWILVAHGGALASQPQVLQGLNSLQKVLADRTKGLNSLMALDGKLDLLDGQINLRQRMKRGLSSIRHVGDDDEDDDDNEEDVIWVEGGAAGSSGSTRRIRNANDDEAAGNGIVFGSDGDSHDSDSDDSQAEVYGAEDFIVNEAVEDELVNDIWDVDEDSHMNYDDVEEDDDDSGDKNDGETVAPPSKAPKVSKSSRPRKS</sequence>
<reference evidence="6 7" key="1">
    <citation type="journal article" date="2015" name="BMC Genomics">
        <title>Gene expression during zombie ant biting behavior reflects the complexity underlying fungal parasitic behavioral manipulation.</title>
        <authorList>
            <person name="de Bekker C."/>
            <person name="Ohm R.A."/>
            <person name="Loreto R.G."/>
            <person name="Sebastian A."/>
            <person name="Albert I."/>
            <person name="Merrow M."/>
            <person name="Brachmann A."/>
            <person name="Hughes D.P."/>
        </authorList>
    </citation>
    <scope>NUCLEOTIDE SEQUENCE [LARGE SCALE GENOMIC DNA]</scope>
    <source>
        <strain evidence="6 7">SC16a</strain>
    </source>
</reference>
<evidence type="ECO:0000256" key="3">
    <source>
        <dbReference type="ARBA" id="ARBA00038335"/>
    </source>
</evidence>
<dbReference type="STRING" id="268505.A0A2A9PKG8"/>
<gene>
    <name evidence="6" type="ORF">XA68_16089</name>
</gene>
<dbReference type="GO" id="GO:0005730">
    <property type="term" value="C:nucleolus"/>
    <property type="evidence" value="ECO:0007669"/>
    <property type="project" value="TreeGrafter"/>
</dbReference>
<dbReference type="InterPro" id="IPR052414">
    <property type="entry name" value="U3_snoRNA-assoc_WDR"/>
</dbReference>
<dbReference type="InterPro" id="IPR007148">
    <property type="entry name" value="SSU_processome_Utp12"/>
</dbReference>
<feature type="region of interest" description="Disordered" evidence="4">
    <location>
        <begin position="373"/>
        <end position="424"/>
    </location>
</feature>
<feature type="compositionally biased region" description="Low complexity" evidence="4">
    <location>
        <begin position="404"/>
        <end position="416"/>
    </location>
</feature>
<keyword evidence="7" id="KW-1185">Reference proteome</keyword>
<evidence type="ECO:0000313" key="7">
    <source>
        <dbReference type="Proteomes" id="UP000037136"/>
    </source>
</evidence>
<evidence type="ECO:0000313" key="6">
    <source>
        <dbReference type="EMBL" id="PFH61858.1"/>
    </source>
</evidence>
<name>A0A2A9PKG8_OPHUN</name>
<dbReference type="Proteomes" id="UP000037136">
    <property type="component" value="Unassembled WGS sequence"/>
</dbReference>
<feature type="compositionally biased region" description="Acidic residues" evidence="4">
    <location>
        <begin position="388"/>
        <end position="397"/>
    </location>
</feature>
<keyword evidence="2" id="KW-0539">Nucleus</keyword>
<accession>A0A2A9PKG8</accession>
<comment type="subcellular location">
    <subcellularLocation>
        <location evidence="1">Nucleus</location>
    </subcellularLocation>
</comment>
<feature type="compositionally biased region" description="Acidic residues" evidence="4">
    <location>
        <begin position="53"/>
        <end position="69"/>
    </location>
</feature>
<dbReference type="EMBL" id="LAZP02000052">
    <property type="protein sequence ID" value="PFH61858.1"/>
    <property type="molecule type" value="Genomic_DNA"/>
</dbReference>
<proteinExistence type="inferred from homology"/>
<feature type="region of interest" description="Disordered" evidence="4">
    <location>
        <begin position="310"/>
        <end position="353"/>
    </location>
</feature>
<dbReference type="PANTHER" id="PTHR44267">
    <property type="entry name" value="WD REPEAT-CONTAINING PROTEIN 43"/>
    <property type="match status" value="1"/>
</dbReference>
<dbReference type="OrthoDB" id="30195at2759"/>
<evidence type="ECO:0000259" key="5">
    <source>
        <dbReference type="Pfam" id="PF04003"/>
    </source>
</evidence>
<feature type="region of interest" description="Disordered" evidence="4">
    <location>
        <begin position="1"/>
        <end position="120"/>
    </location>
</feature>
<protein>
    <recommendedName>
        <fullName evidence="5">Small-subunit processome Utp12 domain-containing protein</fullName>
    </recommendedName>
</protein>
<feature type="compositionally biased region" description="Polar residues" evidence="4">
    <location>
        <begin position="73"/>
        <end position="89"/>
    </location>
</feature>